<reference evidence="2 3" key="2">
    <citation type="submission" date="2018-01" db="EMBL/GenBank/DDBJ databases">
        <title>Genomic study of Klebsiella pneumoniae.</title>
        <authorList>
            <person name="Yang Y."/>
            <person name="Bicalho R."/>
        </authorList>
    </citation>
    <scope>NUCLEOTIDE SEQUENCE [LARGE SCALE GENOMIC DNA]</scope>
    <source>
        <strain evidence="2 3">A10</strain>
    </source>
</reference>
<keyword evidence="1" id="KW-0472">Membrane</keyword>
<reference evidence="2 3" key="1">
    <citation type="submission" date="2017-11" db="EMBL/GenBank/DDBJ databases">
        <authorList>
            <person name="Han C.G."/>
        </authorList>
    </citation>
    <scope>NUCLEOTIDE SEQUENCE [LARGE SCALE GENOMIC DNA]</scope>
    <source>
        <strain evidence="2 3">A10</strain>
    </source>
</reference>
<keyword evidence="1" id="KW-0812">Transmembrane</keyword>
<dbReference type="EMBL" id="PIDR01000364">
    <property type="protein sequence ID" value="PLO69759.1"/>
    <property type="molecule type" value="Genomic_DNA"/>
</dbReference>
<accession>A0A2J5PUN9</accession>
<protein>
    <submittedName>
        <fullName evidence="2">Na+/H+ antiporter</fullName>
    </submittedName>
</protein>
<keyword evidence="1" id="KW-1133">Transmembrane helix</keyword>
<feature type="transmembrane region" description="Helical" evidence="1">
    <location>
        <begin position="25"/>
        <end position="48"/>
    </location>
</feature>
<name>A0A2J5PUN9_9ENTR</name>
<dbReference type="AlphaFoldDB" id="A0A2J5PUN9"/>
<evidence type="ECO:0000313" key="2">
    <source>
        <dbReference type="EMBL" id="PLO69759.1"/>
    </source>
</evidence>
<feature type="non-terminal residue" evidence="2">
    <location>
        <position position="1"/>
    </location>
</feature>
<evidence type="ECO:0000256" key="1">
    <source>
        <dbReference type="SAM" id="Phobius"/>
    </source>
</evidence>
<dbReference type="Proteomes" id="UP000234667">
    <property type="component" value="Unassembled WGS sequence"/>
</dbReference>
<sequence>ITLAGVLSIPLLLPDGNVFPARYELVFLAAGVILFSLFVGVIVLPILLRHIESTDHVQQRKEERLARAATADVAIVAIQKMEERLAADTKENIDNQLLTEVSSRVIGNLRRRVDGRNDVETSMLEESLERRFRLAALRSERGELYHLRATRQISNETLQKLLHDLDLLEALLIEDQ</sequence>
<evidence type="ECO:0000313" key="3">
    <source>
        <dbReference type="Proteomes" id="UP000234667"/>
    </source>
</evidence>
<comment type="caution">
    <text evidence="2">The sequence shown here is derived from an EMBL/GenBank/DDBJ whole genome shotgun (WGS) entry which is preliminary data.</text>
</comment>
<organism evidence="2 3">
    <name type="scientific">Klebsiella michiganensis</name>
    <dbReference type="NCBI Taxonomy" id="1134687"/>
    <lineage>
        <taxon>Bacteria</taxon>
        <taxon>Pseudomonadati</taxon>
        <taxon>Pseudomonadota</taxon>
        <taxon>Gammaproteobacteria</taxon>
        <taxon>Enterobacterales</taxon>
        <taxon>Enterobacteriaceae</taxon>
        <taxon>Klebsiella/Raoultella group</taxon>
        <taxon>Klebsiella</taxon>
    </lineage>
</organism>
<proteinExistence type="predicted"/>
<gene>
    <name evidence="2" type="ORF">CWN49_13625</name>
</gene>